<dbReference type="KEGG" id="tso:IZ6_20850"/>
<dbReference type="AlphaFoldDB" id="A0A6S6QWE5"/>
<evidence type="ECO:0000313" key="2">
    <source>
        <dbReference type="EMBL" id="BCJ91350.1"/>
    </source>
</evidence>
<organism evidence="2 3">
    <name type="scientific">Terrihabitans soli</name>
    <dbReference type="NCBI Taxonomy" id="708113"/>
    <lineage>
        <taxon>Bacteria</taxon>
        <taxon>Pseudomonadati</taxon>
        <taxon>Pseudomonadota</taxon>
        <taxon>Alphaproteobacteria</taxon>
        <taxon>Hyphomicrobiales</taxon>
        <taxon>Terrihabitans</taxon>
    </lineage>
</organism>
<dbReference type="RefSeq" id="WP_222875001.1">
    <property type="nucleotide sequence ID" value="NZ_AP023361.1"/>
</dbReference>
<proteinExistence type="predicted"/>
<evidence type="ECO:0000313" key="3">
    <source>
        <dbReference type="Proteomes" id="UP000515317"/>
    </source>
</evidence>
<gene>
    <name evidence="2" type="ORF">IZ6_20850</name>
</gene>
<dbReference type="EMBL" id="AP023361">
    <property type="protein sequence ID" value="BCJ91350.1"/>
    <property type="molecule type" value="Genomic_DNA"/>
</dbReference>
<protein>
    <submittedName>
        <fullName evidence="2">Uncharacterized protein</fullName>
    </submittedName>
</protein>
<evidence type="ECO:0000256" key="1">
    <source>
        <dbReference type="SAM" id="MobiDB-lite"/>
    </source>
</evidence>
<feature type="region of interest" description="Disordered" evidence="1">
    <location>
        <begin position="53"/>
        <end position="72"/>
    </location>
</feature>
<dbReference type="Proteomes" id="UP000515317">
    <property type="component" value="Chromosome"/>
</dbReference>
<name>A0A6S6QWE5_9HYPH</name>
<reference evidence="2 3" key="1">
    <citation type="submission" date="2020-08" db="EMBL/GenBank/DDBJ databases">
        <title>Genome sequence of Rhizobiales bacterium strain IZ6.</title>
        <authorList>
            <person name="Nakai R."/>
            <person name="Naganuma T."/>
        </authorList>
    </citation>
    <scope>NUCLEOTIDE SEQUENCE [LARGE SCALE GENOMIC DNA]</scope>
    <source>
        <strain evidence="2 3">IZ6</strain>
    </source>
</reference>
<accession>A0A6S6QWE5</accession>
<keyword evidence="3" id="KW-1185">Reference proteome</keyword>
<sequence length="72" mass="7573">MSDVYLIEVGGRAVGLVARDEDGLSYRFHAAVPRAFGLDGRVFKTPDDAQAAARKALGAKPSEAPSQLEDAA</sequence>